<name>A0ACD3AEF8_9AGAR</name>
<dbReference type="EMBL" id="ML208492">
    <property type="protein sequence ID" value="TFK64020.1"/>
    <property type="molecule type" value="Genomic_DNA"/>
</dbReference>
<protein>
    <submittedName>
        <fullName evidence="1">Cytochrome P450</fullName>
    </submittedName>
</protein>
<proteinExistence type="predicted"/>
<accession>A0ACD3AEF8</accession>
<reference evidence="1 2" key="1">
    <citation type="journal article" date="2019" name="Nat. Ecol. Evol.">
        <title>Megaphylogeny resolves global patterns of mushroom evolution.</title>
        <authorList>
            <person name="Varga T."/>
            <person name="Krizsan K."/>
            <person name="Foldi C."/>
            <person name="Dima B."/>
            <person name="Sanchez-Garcia M."/>
            <person name="Sanchez-Ramirez S."/>
            <person name="Szollosi G.J."/>
            <person name="Szarkandi J.G."/>
            <person name="Papp V."/>
            <person name="Albert L."/>
            <person name="Andreopoulos W."/>
            <person name="Angelini C."/>
            <person name="Antonin V."/>
            <person name="Barry K.W."/>
            <person name="Bougher N.L."/>
            <person name="Buchanan P."/>
            <person name="Buyck B."/>
            <person name="Bense V."/>
            <person name="Catcheside P."/>
            <person name="Chovatia M."/>
            <person name="Cooper J."/>
            <person name="Damon W."/>
            <person name="Desjardin D."/>
            <person name="Finy P."/>
            <person name="Geml J."/>
            <person name="Haridas S."/>
            <person name="Hughes K."/>
            <person name="Justo A."/>
            <person name="Karasinski D."/>
            <person name="Kautmanova I."/>
            <person name="Kiss B."/>
            <person name="Kocsube S."/>
            <person name="Kotiranta H."/>
            <person name="LaButti K.M."/>
            <person name="Lechner B.E."/>
            <person name="Liimatainen K."/>
            <person name="Lipzen A."/>
            <person name="Lukacs Z."/>
            <person name="Mihaltcheva S."/>
            <person name="Morgado L.N."/>
            <person name="Niskanen T."/>
            <person name="Noordeloos M.E."/>
            <person name="Ohm R.A."/>
            <person name="Ortiz-Santana B."/>
            <person name="Ovrebo C."/>
            <person name="Racz N."/>
            <person name="Riley R."/>
            <person name="Savchenko A."/>
            <person name="Shiryaev A."/>
            <person name="Soop K."/>
            <person name="Spirin V."/>
            <person name="Szebenyi C."/>
            <person name="Tomsovsky M."/>
            <person name="Tulloss R.E."/>
            <person name="Uehling J."/>
            <person name="Grigoriev I.V."/>
            <person name="Vagvolgyi C."/>
            <person name="Papp T."/>
            <person name="Martin F.M."/>
            <person name="Miettinen O."/>
            <person name="Hibbett D.S."/>
            <person name="Nagy L.G."/>
        </authorList>
    </citation>
    <scope>NUCLEOTIDE SEQUENCE [LARGE SCALE GENOMIC DNA]</scope>
    <source>
        <strain evidence="1 2">NL-1719</strain>
    </source>
</reference>
<dbReference type="Proteomes" id="UP000308600">
    <property type="component" value="Unassembled WGS sequence"/>
</dbReference>
<keyword evidence="2" id="KW-1185">Reference proteome</keyword>
<evidence type="ECO:0000313" key="2">
    <source>
        <dbReference type="Proteomes" id="UP000308600"/>
    </source>
</evidence>
<evidence type="ECO:0000313" key="1">
    <source>
        <dbReference type="EMBL" id="TFK64020.1"/>
    </source>
</evidence>
<organism evidence="1 2">
    <name type="scientific">Pluteus cervinus</name>
    <dbReference type="NCBI Taxonomy" id="181527"/>
    <lineage>
        <taxon>Eukaryota</taxon>
        <taxon>Fungi</taxon>
        <taxon>Dikarya</taxon>
        <taxon>Basidiomycota</taxon>
        <taxon>Agaricomycotina</taxon>
        <taxon>Agaricomycetes</taxon>
        <taxon>Agaricomycetidae</taxon>
        <taxon>Agaricales</taxon>
        <taxon>Pluteineae</taxon>
        <taxon>Pluteaceae</taxon>
        <taxon>Pluteus</taxon>
    </lineage>
</organism>
<sequence length="523" mass="58374">MSISSISELKVILVALLGSLVGVGFYVSRGNPNNPKNLPLPPGPPGLPIIGNLLQVPAEHYWLKFDEWIQEYGPIISVNLFGKRIVILGTPKVAADLFDRRSAIYSDRPRWVMANDILARGMHVGVVGYGDTHRRFRRAIHAGLQPKALTSYHSIEEQNSRIFLKEVSSRPKDFRNSVKRYTASVIMATMYGHKVSTFEADPYVKRIFASAARFAGSLAPGAFLVDIIPALKYIPSWFPGAKWKRGSAEWAKEDYTLFMEMLEAARTNGSKQSSFISEGLSNAYGLTDEELAYIGGTISQTPDTLMSVSSGFLLAMVRWPEVQKRAQIEIDRIVGRRRFPTFADRTNLPYVTAMVKEVFRWRPVAPLGVPHASTKDDIYNGYFIPAGTTVISSIWSIHRDPNTYPNPDDFNPDRFLDENGNEKNTEESKVLGHHLYGFGRRLCPGATMADHAVWVFAAHVLWALNLERELDEDGNEIIPPVDPLQFTSGGEASHPVPFPCKISIRPGVEEFLDEIELPGSPQD</sequence>
<gene>
    <name evidence="1" type="ORF">BDN72DRAFT_901903</name>
</gene>